<dbReference type="GO" id="GO:0046394">
    <property type="term" value="P:carboxylic acid biosynthetic process"/>
    <property type="evidence" value="ECO:0007669"/>
    <property type="project" value="UniProtKB-ARBA"/>
</dbReference>
<keyword evidence="6" id="KW-0808">Transferase</keyword>
<dbReference type="Gene3D" id="3.30.470.10">
    <property type="match status" value="1"/>
</dbReference>
<evidence type="ECO:0000256" key="3">
    <source>
        <dbReference type="ARBA" id="ARBA00022898"/>
    </source>
</evidence>
<dbReference type="EMBL" id="FQXH01000005">
    <property type="protein sequence ID" value="SHG96268.1"/>
    <property type="molecule type" value="Genomic_DNA"/>
</dbReference>
<keyword evidence="3 5" id="KW-0663">Pyridoxal phosphate</keyword>
<dbReference type="GO" id="GO:0005829">
    <property type="term" value="C:cytosol"/>
    <property type="evidence" value="ECO:0007669"/>
    <property type="project" value="TreeGrafter"/>
</dbReference>
<dbReference type="PANTHER" id="PTHR42743">
    <property type="entry name" value="AMINO-ACID AMINOTRANSFERASE"/>
    <property type="match status" value="1"/>
</dbReference>
<evidence type="ECO:0000256" key="2">
    <source>
        <dbReference type="ARBA" id="ARBA00009320"/>
    </source>
</evidence>
<comment type="similarity">
    <text evidence="2 4">Belongs to the class-IV pyridoxal-phosphate-dependent aminotransferase family.</text>
</comment>
<name>A0A1M5P3E2_9FIRM</name>
<evidence type="ECO:0000256" key="1">
    <source>
        <dbReference type="ARBA" id="ARBA00001933"/>
    </source>
</evidence>
<dbReference type="PANTHER" id="PTHR42743:SF11">
    <property type="entry name" value="AMINODEOXYCHORISMATE LYASE"/>
    <property type="match status" value="1"/>
</dbReference>
<comment type="cofactor">
    <cofactor evidence="1 5">
        <name>pyridoxal 5'-phosphate</name>
        <dbReference type="ChEBI" id="CHEBI:597326"/>
    </cofactor>
</comment>
<dbReference type="Pfam" id="PF01063">
    <property type="entry name" value="Aminotran_4"/>
    <property type="match status" value="1"/>
</dbReference>
<dbReference type="PROSITE" id="PS00770">
    <property type="entry name" value="AA_TRANSFER_CLASS_4"/>
    <property type="match status" value="1"/>
</dbReference>
<evidence type="ECO:0000313" key="7">
    <source>
        <dbReference type="Proteomes" id="UP000242520"/>
    </source>
</evidence>
<dbReference type="InterPro" id="IPR043132">
    <property type="entry name" value="BCAT-like_C"/>
</dbReference>
<dbReference type="SUPFAM" id="SSF56752">
    <property type="entry name" value="D-aminoacid aminotransferase-like PLP-dependent enzymes"/>
    <property type="match status" value="1"/>
</dbReference>
<dbReference type="AlphaFoldDB" id="A0A1M5P3E2"/>
<dbReference type="InterPro" id="IPR043131">
    <property type="entry name" value="BCAT-like_N"/>
</dbReference>
<dbReference type="InterPro" id="IPR018300">
    <property type="entry name" value="Aminotrans_IV_CS"/>
</dbReference>
<reference evidence="7" key="1">
    <citation type="submission" date="2016-11" db="EMBL/GenBank/DDBJ databases">
        <authorList>
            <person name="Varghese N."/>
            <person name="Submissions S."/>
        </authorList>
    </citation>
    <scope>NUCLEOTIDE SEQUENCE [LARGE SCALE GENOMIC DNA]</scope>
    <source>
        <strain evidence="7">DSM 15285</strain>
    </source>
</reference>
<protein>
    <submittedName>
        <fullName evidence="6">Branched-chain amino acid aminotransferase</fullName>
    </submittedName>
</protein>
<sequence length="273" mass="31759">MKYYIYNGKIYSVNEKKYFDKISNPVIYEVIRIIDGQPLFLEEHLRRMQKSASLLGINLNKSKESISSEIYRLIDKNNCNNMNVKLLCSNLYDDNQDFFVYFIKSYYPDKSVYQEGIRTILYFSERKNPNAKIIDITLREKINKKLKEENAFEALLVNHEGLITEGSRSNIFFVKNSKLYTAPSKSVLLGVTRSKIMDICKKLDIEVVEKFISKDEIYNLDGAFMTGTSVDVLPIKIIGNVLIDSAENTLVNKIKRAYEKEKKEYIELKKVCD</sequence>
<dbReference type="Gene3D" id="3.20.10.10">
    <property type="entry name" value="D-amino Acid Aminotransferase, subunit A, domain 2"/>
    <property type="match status" value="1"/>
</dbReference>
<keyword evidence="6" id="KW-0032">Aminotransferase</keyword>
<dbReference type="STRING" id="1123350.SAMN02744040_00365"/>
<dbReference type="Proteomes" id="UP000242520">
    <property type="component" value="Unassembled WGS sequence"/>
</dbReference>
<accession>A0A1M5P3E2</accession>
<keyword evidence="7" id="KW-1185">Reference proteome</keyword>
<dbReference type="InterPro" id="IPR036038">
    <property type="entry name" value="Aminotransferase-like"/>
</dbReference>
<gene>
    <name evidence="6" type="ORF">SAMN02744040_00365</name>
</gene>
<proteinExistence type="inferred from homology"/>
<evidence type="ECO:0000256" key="5">
    <source>
        <dbReference type="RuleBase" id="RU004516"/>
    </source>
</evidence>
<dbReference type="GO" id="GO:0008483">
    <property type="term" value="F:transaminase activity"/>
    <property type="evidence" value="ECO:0007669"/>
    <property type="project" value="UniProtKB-KW"/>
</dbReference>
<evidence type="ECO:0000313" key="6">
    <source>
        <dbReference type="EMBL" id="SHG96268.1"/>
    </source>
</evidence>
<dbReference type="InterPro" id="IPR001544">
    <property type="entry name" value="Aminotrans_IV"/>
</dbReference>
<dbReference type="InterPro" id="IPR050571">
    <property type="entry name" value="Class-IV_PLP-Dep_Aminotrnsfr"/>
</dbReference>
<evidence type="ECO:0000256" key="4">
    <source>
        <dbReference type="RuleBase" id="RU004106"/>
    </source>
</evidence>
<organism evidence="6 7">
    <name type="scientific">Tepidibacter thalassicus DSM 15285</name>
    <dbReference type="NCBI Taxonomy" id="1123350"/>
    <lineage>
        <taxon>Bacteria</taxon>
        <taxon>Bacillati</taxon>
        <taxon>Bacillota</taxon>
        <taxon>Clostridia</taxon>
        <taxon>Peptostreptococcales</taxon>
        <taxon>Peptostreptococcaceae</taxon>
        <taxon>Tepidibacter</taxon>
    </lineage>
</organism>
<dbReference type="RefSeq" id="WP_242939220.1">
    <property type="nucleotide sequence ID" value="NZ_FQXH01000005.1"/>
</dbReference>
<dbReference type="CDD" id="cd00449">
    <property type="entry name" value="PLPDE_IV"/>
    <property type="match status" value="1"/>
</dbReference>